<keyword evidence="1" id="KW-0808">Transferase</keyword>
<feature type="non-terminal residue" evidence="1">
    <location>
        <position position="89"/>
    </location>
</feature>
<gene>
    <name evidence="1" type="primary">cheV</name>
    <name evidence="1" type="ORF">HMPREF9094_2009</name>
</gene>
<organism evidence="1 2">
    <name type="scientific">Fusobacterium animalis ATCC 51191</name>
    <dbReference type="NCBI Taxonomy" id="997347"/>
    <lineage>
        <taxon>Bacteria</taxon>
        <taxon>Fusobacteriati</taxon>
        <taxon>Fusobacteriota</taxon>
        <taxon>Fusobacteriia</taxon>
        <taxon>Fusobacteriales</taxon>
        <taxon>Fusobacteriaceae</taxon>
        <taxon>Fusobacterium</taxon>
    </lineage>
</organism>
<evidence type="ECO:0000313" key="2">
    <source>
        <dbReference type="Proteomes" id="UP000005392"/>
    </source>
</evidence>
<accession>F9EQ04</accession>
<comment type="caution">
    <text evidence="1">The sequence shown here is derived from an EMBL/GenBank/DDBJ whole genome shotgun (WGS) entry which is preliminary data.</text>
</comment>
<reference evidence="1 2" key="1">
    <citation type="submission" date="2011-05" db="EMBL/GenBank/DDBJ databases">
        <authorList>
            <person name="Muzny D."/>
            <person name="Qin X."/>
            <person name="Deng J."/>
            <person name="Jiang H."/>
            <person name="Liu Y."/>
            <person name="Qu J."/>
            <person name="Song X.-Z."/>
            <person name="Zhang L."/>
            <person name="Thornton R."/>
            <person name="Coyle M."/>
            <person name="Francisco L."/>
            <person name="Jackson L."/>
            <person name="Javaid M."/>
            <person name="Korchina V."/>
            <person name="Kovar C."/>
            <person name="Mata R."/>
            <person name="Mathew T."/>
            <person name="Ngo R."/>
            <person name="Nguyen L."/>
            <person name="Nguyen N."/>
            <person name="Okwuonu G."/>
            <person name="Ongeri F."/>
            <person name="Pham C."/>
            <person name="Simmons D."/>
            <person name="Wilczek-Boney K."/>
            <person name="Hale W."/>
            <person name="Jakkamsetti A."/>
            <person name="Pham P."/>
            <person name="Ruth R."/>
            <person name="San Lucas F."/>
            <person name="Warren J."/>
            <person name="Zhang J."/>
            <person name="Zhao Z."/>
            <person name="Zhou C."/>
            <person name="Zhu D."/>
            <person name="Lee S."/>
            <person name="Bess C."/>
            <person name="Blankenburg K."/>
            <person name="Forbes L."/>
            <person name="Fu Q."/>
            <person name="Gubbala S."/>
            <person name="Hirani K."/>
            <person name="Jayaseelan J.C."/>
            <person name="Lara F."/>
            <person name="Munidasa M."/>
            <person name="Palculict T."/>
            <person name="Patil S."/>
            <person name="Pu L.-L."/>
            <person name="Saada N."/>
            <person name="Tang L."/>
            <person name="Weissenberger G."/>
            <person name="Zhu Y."/>
            <person name="Hemphill L."/>
            <person name="Shang Y."/>
            <person name="Youmans B."/>
            <person name="Ayvaz T."/>
            <person name="Ross M."/>
            <person name="Santibanez J."/>
            <person name="Aqrawi P."/>
            <person name="Gross S."/>
            <person name="Joshi V."/>
            <person name="Fowler G."/>
            <person name="Nazareth L."/>
            <person name="Reid J."/>
            <person name="Worley K."/>
            <person name="Petrosino J."/>
            <person name="Highlander S."/>
            <person name="Gibbs R."/>
        </authorList>
    </citation>
    <scope>NUCLEOTIDE SEQUENCE [LARGE SCALE GENOMIC DNA]</scope>
    <source>
        <strain evidence="1 2">ATCC 51191</strain>
    </source>
</reference>
<dbReference type="EMBL" id="AFQD01000355">
    <property type="protein sequence ID" value="EGQ78962.1"/>
    <property type="molecule type" value="Genomic_DNA"/>
</dbReference>
<evidence type="ECO:0000313" key="1">
    <source>
        <dbReference type="EMBL" id="EGQ78962.1"/>
    </source>
</evidence>
<protein>
    <submittedName>
        <fullName evidence="1">Chemotaxis protein</fullName>
        <ecNumber evidence="1">2.7.3.-</ecNumber>
    </submittedName>
</protein>
<dbReference type="EC" id="2.7.3.-" evidence="1"/>
<proteinExistence type="predicted"/>
<dbReference type="GO" id="GO:0016740">
    <property type="term" value="F:transferase activity"/>
    <property type="evidence" value="ECO:0007669"/>
    <property type="project" value="UniProtKB-KW"/>
</dbReference>
<dbReference type="Proteomes" id="UP000005392">
    <property type="component" value="Unassembled WGS sequence"/>
</dbReference>
<dbReference type="STRING" id="76859.RN98_03660"/>
<dbReference type="AlphaFoldDB" id="F9EQ04"/>
<name>F9EQ04_9FUSO</name>
<dbReference type="HOGENOM" id="CLU_196674_0_0_0"/>
<keyword evidence="2" id="KW-1185">Reference proteome</keyword>
<sequence>MGGMSMSLYNLTLKKEIAREGAWEILGRINKVEDIIGQNRLLELIYKKFGDKTQEIPKMTLEDVEKFEAVMQFLNNIFILLEEKEMEIK</sequence>